<dbReference type="InterPro" id="IPR008271">
    <property type="entry name" value="Ser/Thr_kinase_AS"/>
</dbReference>
<dbReference type="InterPro" id="IPR000719">
    <property type="entry name" value="Prot_kinase_dom"/>
</dbReference>
<dbReference type="SMART" id="SM00028">
    <property type="entry name" value="TPR"/>
    <property type="match status" value="7"/>
</dbReference>
<dbReference type="SUPFAM" id="SSF48452">
    <property type="entry name" value="TPR-like"/>
    <property type="match status" value="1"/>
</dbReference>
<protein>
    <recommendedName>
        <fullName evidence="1">non-specific serine/threonine protein kinase</fullName>
        <ecNumber evidence="1">2.7.11.1</ecNumber>
    </recommendedName>
</protein>
<evidence type="ECO:0000256" key="1">
    <source>
        <dbReference type="ARBA" id="ARBA00012513"/>
    </source>
</evidence>
<dbReference type="GO" id="GO:0004674">
    <property type="term" value="F:protein serine/threonine kinase activity"/>
    <property type="evidence" value="ECO:0007669"/>
    <property type="project" value="UniProtKB-KW"/>
</dbReference>
<evidence type="ECO:0000313" key="11">
    <source>
        <dbReference type="EMBL" id="OZC03659.1"/>
    </source>
</evidence>
<feature type="binding site" evidence="8">
    <location>
        <position position="55"/>
    </location>
    <ligand>
        <name>ATP</name>
        <dbReference type="ChEBI" id="CHEBI:30616"/>
    </ligand>
</feature>
<evidence type="ECO:0000256" key="5">
    <source>
        <dbReference type="ARBA" id="ARBA00022777"/>
    </source>
</evidence>
<keyword evidence="5" id="KW-0418">Kinase</keyword>
<dbReference type="Proteomes" id="UP000216446">
    <property type="component" value="Unassembled WGS sequence"/>
</dbReference>
<dbReference type="PANTHER" id="PTHR43289:SF6">
    <property type="entry name" value="SERINE_THREONINE-PROTEIN KINASE NEKL-3"/>
    <property type="match status" value="1"/>
</dbReference>
<dbReference type="PROSITE" id="PS50011">
    <property type="entry name" value="PROTEIN_KINASE_DOM"/>
    <property type="match status" value="1"/>
</dbReference>
<evidence type="ECO:0000313" key="12">
    <source>
        <dbReference type="Proteomes" id="UP000216446"/>
    </source>
</evidence>
<dbReference type="Pfam" id="PF14559">
    <property type="entry name" value="TPR_19"/>
    <property type="match status" value="1"/>
</dbReference>
<evidence type="ECO:0000256" key="4">
    <source>
        <dbReference type="ARBA" id="ARBA00022741"/>
    </source>
</evidence>
<dbReference type="PROSITE" id="PS00107">
    <property type="entry name" value="PROTEIN_KINASE_ATP"/>
    <property type="match status" value="1"/>
</dbReference>
<feature type="repeat" description="TPR" evidence="7">
    <location>
        <begin position="690"/>
        <end position="723"/>
    </location>
</feature>
<feature type="repeat" description="TPR" evidence="7">
    <location>
        <begin position="622"/>
        <end position="655"/>
    </location>
</feature>
<dbReference type="OrthoDB" id="9813021at2"/>
<feature type="repeat" description="TPR" evidence="7">
    <location>
        <begin position="656"/>
        <end position="689"/>
    </location>
</feature>
<dbReference type="Gene3D" id="1.10.510.10">
    <property type="entry name" value="Transferase(Phosphotransferase) domain 1"/>
    <property type="match status" value="1"/>
</dbReference>
<dbReference type="FunFam" id="1.10.510.10:FF:000021">
    <property type="entry name" value="Serine/threonine protein kinase"/>
    <property type="match status" value="1"/>
</dbReference>
<keyword evidence="9" id="KW-0472">Membrane</keyword>
<dbReference type="Gene3D" id="1.25.40.10">
    <property type="entry name" value="Tetratricopeptide repeat domain"/>
    <property type="match status" value="3"/>
</dbReference>
<dbReference type="PROSITE" id="PS00108">
    <property type="entry name" value="PROTEIN_KINASE_ST"/>
    <property type="match status" value="1"/>
</dbReference>
<dbReference type="InterPro" id="IPR011009">
    <property type="entry name" value="Kinase-like_dom_sf"/>
</dbReference>
<proteinExistence type="predicted"/>
<dbReference type="CDD" id="cd14014">
    <property type="entry name" value="STKc_PknB_like"/>
    <property type="match status" value="1"/>
</dbReference>
<evidence type="ECO:0000256" key="6">
    <source>
        <dbReference type="ARBA" id="ARBA00022840"/>
    </source>
</evidence>
<keyword evidence="3" id="KW-0808">Transferase</keyword>
<feature type="repeat" description="TPR" evidence="7">
    <location>
        <begin position="588"/>
        <end position="621"/>
    </location>
</feature>
<dbReference type="RefSeq" id="WP_094549269.1">
    <property type="nucleotide sequence ID" value="NZ_MQWB01000001.1"/>
</dbReference>
<dbReference type="InterPro" id="IPR011990">
    <property type="entry name" value="TPR-like_helical_dom_sf"/>
</dbReference>
<keyword evidence="6 8" id="KW-0067">ATP-binding</keyword>
<evidence type="ECO:0000256" key="8">
    <source>
        <dbReference type="PROSITE-ProRule" id="PRU10141"/>
    </source>
</evidence>
<dbReference type="Gene3D" id="3.30.200.20">
    <property type="entry name" value="Phosphorylase Kinase, domain 1"/>
    <property type="match status" value="1"/>
</dbReference>
<dbReference type="InterPro" id="IPR017441">
    <property type="entry name" value="Protein_kinase_ATP_BS"/>
</dbReference>
<dbReference type="GO" id="GO:0005524">
    <property type="term" value="F:ATP binding"/>
    <property type="evidence" value="ECO:0007669"/>
    <property type="project" value="UniProtKB-UniRule"/>
</dbReference>
<dbReference type="EMBL" id="MQWB01000001">
    <property type="protein sequence ID" value="OZC03659.1"/>
    <property type="molecule type" value="Genomic_DNA"/>
</dbReference>
<dbReference type="InParanoid" id="A0A259U0Y6"/>
<dbReference type="AlphaFoldDB" id="A0A259U0Y6"/>
<name>A0A259U0Y6_9BACT</name>
<keyword evidence="7" id="KW-0802">TPR repeat</keyword>
<dbReference type="PANTHER" id="PTHR43289">
    <property type="entry name" value="MITOGEN-ACTIVATED PROTEIN KINASE KINASE KINASE 20-RELATED"/>
    <property type="match status" value="1"/>
</dbReference>
<dbReference type="Pfam" id="PF13432">
    <property type="entry name" value="TPR_16"/>
    <property type="match status" value="3"/>
</dbReference>
<evidence type="ECO:0000256" key="7">
    <source>
        <dbReference type="PROSITE-ProRule" id="PRU00339"/>
    </source>
</evidence>
<evidence type="ECO:0000259" key="10">
    <source>
        <dbReference type="PROSITE" id="PS50011"/>
    </source>
</evidence>
<keyword evidence="4 8" id="KW-0547">Nucleotide-binding</keyword>
<keyword evidence="12" id="KW-1185">Reference proteome</keyword>
<keyword evidence="2" id="KW-0723">Serine/threonine-protein kinase</keyword>
<evidence type="ECO:0000256" key="9">
    <source>
        <dbReference type="SAM" id="Phobius"/>
    </source>
</evidence>
<keyword evidence="9" id="KW-0812">Transmembrane</keyword>
<accession>A0A259U0Y6</accession>
<dbReference type="SMART" id="SM00220">
    <property type="entry name" value="S_TKc"/>
    <property type="match status" value="1"/>
</dbReference>
<organism evidence="11 12">
    <name type="scientific">Rubricoccus marinus</name>
    <dbReference type="NCBI Taxonomy" id="716817"/>
    <lineage>
        <taxon>Bacteria</taxon>
        <taxon>Pseudomonadati</taxon>
        <taxon>Rhodothermota</taxon>
        <taxon>Rhodothermia</taxon>
        <taxon>Rhodothermales</taxon>
        <taxon>Rubricoccaceae</taxon>
        <taxon>Rubricoccus</taxon>
    </lineage>
</organism>
<reference evidence="11 12" key="1">
    <citation type="submission" date="2016-11" db="EMBL/GenBank/DDBJ databases">
        <title>Study of marine rhodopsin-containing bacteria.</title>
        <authorList>
            <person name="Yoshizawa S."/>
            <person name="Kumagai Y."/>
            <person name="Kogure K."/>
        </authorList>
    </citation>
    <scope>NUCLEOTIDE SEQUENCE [LARGE SCALE GENOMIC DNA]</scope>
    <source>
        <strain evidence="11 12">SG-29</strain>
    </source>
</reference>
<keyword evidence="9" id="KW-1133">Transmembrane helix</keyword>
<feature type="transmembrane region" description="Helical" evidence="9">
    <location>
        <begin position="302"/>
        <end position="323"/>
    </location>
</feature>
<dbReference type="EC" id="2.7.11.1" evidence="1"/>
<evidence type="ECO:0000256" key="3">
    <source>
        <dbReference type="ARBA" id="ARBA00022679"/>
    </source>
</evidence>
<evidence type="ECO:0000256" key="2">
    <source>
        <dbReference type="ARBA" id="ARBA00022527"/>
    </source>
</evidence>
<dbReference type="Pfam" id="PF00069">
    <property type="entry name" value="Pkinase"/>
    <property type="match status" value="1"/>
</dbReference>
<comment type="caution">
    <text evidence="11">The sequence shown here is derived from an EMBL/GenBank/DDBJ whole genome shotgun (WGS) entry which is preliminary data.</text>
</comment>
<gene>
    <name evidence="11" type="ORF">BSZ36_12120</name>
</gene>
<dbReference type="InterPro" id="IPR019734">
    <property type="entry name" value="TPR_rpt"/>
</dbReference>
<dbReference type="PROSITE" id="PS50005">
    <property type="entry name" value="TPR"/>
    <property type="match status" value="5"/>
</dbReference>
<dbReference type="SUPFAM" id="SSF56112">
    <property type="entry name" value="Protein kinase-like (PK-like)"/>
    <property type="match status" value="1"/>
</dbReference>
<feature type="repeat" description="TPR" evidence="7">
    <location>
        <begin position="554"/>
        <end position="587"/>
    </location>
</feature>
<feature type="domain" description="Protein kinase" evidence="10">
    <location>
        <begin position="26"/>
        <end position="283"/>
    </location>
</feature>
<dbReference type="PROSITE" id="PS50293">
    <property type="entry name" value="TPR_REGION"/>
    <property type="match status" value="1"/>
</dbReference>
<sequence>MTASPPASGASPDDGSFLVGRSVGPYRIEERIGGGGMGVVYRATDTRLGRTVALKFLAARLRADPTARQRLREEARAVAALDHPHVASVFDVGETEDGREYVAMAFYEGETLEARLQQGPLAPEAAVEIACQIASGLGAAHRAGIVHRDVKPANVMLVGEPASAKVLDFGIAKTEHVHLTQEGESVGTALYMSPEQLRGEPTDARSDVWALGAVLYEMLAGRRPFGGSYAAAIGYAVLHEDPPPLAGDLPDGLEAVVLRCLAKSPEARYASMEALAADLDAFQDGRVPPAPEATPARAGTGLWRWAAALLAVVLVAIAVVVLWPEPARAESQRLVVLPFRASGPDAEALSEGLVEAVTSKLGALGPLRERVRVVPASEVEAGMTPSEAHERFGATLVVEGSVATEGDEVRVTFGLVEVGREGPVQGPTEQIDDARGSSFALQDAAALGVLRMLRIEIGAAEKSALASGGTGDPEANERYLRGRGVLRNQQSDADVARARDLFGEAISRDPAFALAYAGLAEAEWQTYRRTDAVEWADRAIANAKHALELDDGLAEVHISLAIIYQGRQRFRDGLASIDRALEIDPTNGEAVRRQAKIYADLGRAPEAERAFRRAIALAPDLWRPYNSLGVFYLDEGRAAEAAAQFQKGLEINPVNLSLFINLGVASVISGDFEQAQRAFEEVLRLDPDDSDAAYNLSTVRAFLGDTGGAVEAAQRAVALRPDDYEAHEALAEALWNAGKQGEARASFQTSLRLARGHLTVGRDPDVLKVMARVFALSGQRDSARVYLREIGERISPEAASVQEVFVIGVTHELAGQRAEALSWLRSALDRGFGAEQIKRSPWLGDLREDPLAISLLTPDP</sequence>